<dbReference type="GO" id="GO:0016705">
    <property type="term" value="F:oxidoreductase activity, acting on paired donors, with incorporation or reduction of molecular oxygen"/>
    <property type="evidence" value="ECO:0007669"/>
    <property type="project" value="InterPro"/>
</dbReference>
<evidence type="ECO:0000256" key="2">
    <source>
        <dbReference type="ARBA" id="ARBA00022723"/>
    </source>
</evidence>
<keyword evidence="5" id="KW-0349">Heme</keyword>
<feature type="binding site" description="axial binding residue" evidence="5">
    <location>
        <position position="405"/>
    </location>
    <ligand>
        <name>heme</name>
        <dbReference type="ChEBI" id="CHEBI:30413"/>
    </ligand>
    <ligandPart>
        <name>Fe</name>
        <dbReference type="ChEBI" id="CHEBI:18248"/>
    </ligandPart>
</feature>
<evidence type="ECO:0000256" key="3">
    <source>
        <dbReference type="ARBA" id="ARBA00023002"/>
    </source>
</evidence>
<proteinExistence type="inferred from homology"/>
<gene>
    <name evidence="6" type="ORF">GOP47_0013822</name>
</gene>
<dbReference type="PRINTS" id="PR00463">
    <property type="entry name" value="EP450I"/>
</dbReference>
<comment type="cofactor">
    <cofactor evidence="5">
        <name>heme</name>
        <dbReference type="ChEBI" id="CHEBI:30413"/>
    </cofactor>
</comment>
<keyword evidence="3" id="KW-0560">Oxidoreductase</keyword>
<comment type="similarity">
    <text evidence="1">Belongs to the cytochrome P450 family.</text>
</comment>
<dbReference type="Proteomes" id="UP000886520">
    <property type="component" value="Chromosome 13"/>
</dbReference>
<dbReference type="PRINTS" id="PR00385">
    <property type="entry name" value="P450"/>
</dbReference>
<dbReference type="CDD" id="cd11064">
    <property type="entry name" value="CYP86A"/>
    <property type="match status" value="1"/>
</dbReference>
<evidence type="ECO:0000256" key="1">
    <source>
        <dbReference type="ARBA" id="ARBA00010617"/>
    </source>
</evidence>
<dbReference type="GO" id="GO:0020037">
    <property type="term" value="F:heme binding"/>
    <property type="evidence" value="ECO:0007669"/>
    <property type="project" value="InterPro"/>
</dbReference>
<evidence type="ECO:0008006" key="8">
    <source>
        <dbReference type="Google" id="ProtNLM"/>
    </source>
</evidence>
<evidence type="ECO:0000313" key="6">
    <source>
        <dbReference type="EMBL" id="KAI5071571.1"/>
    </source>
</evidence>
<keyword evidence="2 5" id="KW-0479">Metal-binding</keyword>
<dbReference type="SUPFAM" id="SSF48264">
    <property type="entry name" value="Cytochrome P450"/>
    <property type="match status" value="1"/>
</dbReference>
<dbReference type="PANTHER" id="PTHR24296">
    <property type="entry name" value="CYTOCHROME P450"/>
    <property type="match status" value="1"/>
</dbReference>
<dbReference type="OrthoDB" id="1470350at2759"/>
<sequence>MANVGRMHDWFHSYFSEEHRTVTLRTLAGRTMYLTVDPSNVEHILKTNFHNYPKGQRVHSVLQDFLGDGIFNADGETWKKHRKVASVEFSNKKLKQMSLHTFRLDALRLLHLLRHHTARPLDIQDLLMRMTMDSLCKVGFGVDLGNLSPSLPNATFGSAFDNVNAVIVTRIINPIWKIQRALNIGKERFVKANIKILNTFTWDVIQKRKADIQDGEIIEAREDLLSRFMKYNKGKDGAYSDVELRDSILNFMIAGRDTTAVALSWFLYCICEHPHVADKIYKEGLDVLGLQENHQLDFEEVAQKLDYESLAKMHYLHAALSETLRLYPPVPRDGKTVLKNDILPDGTHVEKGAQISYVPYSMGRMKFLWGPDALSYNPQRWLRDGVFQPESPFKFSAFQAGPRICLGKESAYLQMKITASMLLHFFKFSLVKEHTVKYRVMMVMPIANGLYVHVSPR</sequence>
<dbReference type="GO" id="GO:0005506">
    <property type="term" value="F:iron ion binding"/>
    <property type="evidence" value="ECO:0007669"/>
    <property type="project" value="InterPro"/>
</dbReference>
<dbReference type="GO" id="GO:0004497">
    <property type="term" value="F:monooxygenase activity"/>
    <property type="evidence" value="ECO:0007669"/>
    <property type="project" value="InterPro"/>
</dbReference>
<evidence type="ECO:0000256" key="4">
    <source>
        <dbReference type="ARBA" id="ARBA00023004"/>
    </source>
</evidence>
<keyword evidence="4 5" id="KW-0408">Iron</keyword>
<evidence type="ECO:0000313" key="7">
    <source>
        <dbReference type="Proteomes" id="UP000886520"/>
    </source>
</evidence>
<dbReference type="InterPro" id="IPR002401">
    <property type="entry name" value="Cyt_P450_E_grp-I"/>
</dbReference>
<dbReference type="EMBL" id="JABFUD020000013">
    <property type="protein sequence ID" value="KAI5071571.1"/>
    <property type="molecule type" value="Genomic_DNA"/>
</dbReference>
<dbReference type="InterPro" id="IPR036396">
    <property type="entry name" value="Cyt_P450_sf"/>
</dbReference>
<dbReference type="Gene3D" id="1.10.630.10">
    <property type="entry name" value="Cytochrome P450"/>
    <property type="match status" value="1"/>
</dbReference>
<comment type="caution">
    <text evidence="6">The sequence shown here is derived from an EMBL/GenBank/DDBJ whole genome shotgun (WGS) entry which is preliminary data.</text>
</comment>
<keyword evidence="7" id="KW-1185">Reference proteome</keyword>
<evidence type="ECO:0000256" key="5">
    <source>
        <dbReference type="PIRSR" id="PIRSR602401-1"/>
    </source>
</evidence>
<protein>
    <recommendedName>
        <fullName evidence="8">Cytochrome P450</fullName>
    </recommendedName>
</protein>
<dbReference type="AlphaFoldDB" id="A0A9D4UPG8"/>
<dbReference type="Pfam" id="PF00067">
    <property type="entry name" value="p450"/>
    <property type="match status" value="1"/>
</dbReference>
<reference evidence="6" key="1">
    <citation type="submission" date="2021-01" db="EMBL/GenBank/DDBJ databases">
        <title>Adiantum capillus-veneris genome.</title>
        <authorList>
            <person name="Fang Y."/>
            <person name="Liao Q."/>
        </authorList>
    </citation>
    <scope>NUCLEOTIDE SEQUENCE</scope>
    <source>
        <strain evidence="6">H3</strain>
        <tissue evidence="6">Leaf</tissue>
    </source>
</reference>
<organism evidence="6 7">
    <name type="scientific">Adiantum capillus-veneris</name>
    <name type="common">Maidenhair fern</name>
    <dbReference type="NCBI Taxonomy" id="13818"/>
    <lineage>
        <taxon>Eukaryota</taxon>
        <taxon>Viridiplantae</taxon>
        <taxon>Streptophyta</taxon>
        <taxon>Embryophyta</taxon>
        <taxon>Tracheophyta</taxon>
        <taxon>Polypodiopsida</taxon>
        <taxon>Polypodiidae</taxon>
        <taxon>Polypodiales</taxon>
        <taxon>Pteridineae</taxon>
        <taxon>Pteridaceae</taxon>
        <taxon>Vittarioideae</taxon>
        <taxon>Adiantum</taxon>
    </lineage>
</organism>
<accession>A0A9D4UPG8</accession>
<dbReference type="InterPro" id="IPR001128">
    <property type="entry name" value="Cyt_P450"/>
</dbReference>
<name>A0A9D4UPG8_ADICA</name>